<proteinExistence type="predicted"/>
<keyword evidence="3" id="KW-1185">Reference proteome</keyword>
<evidence type="ECO:0000313" key="3">
    <source>
        <dbReference type="Proteomes" id="UP001273505"/>
    </source>
</evidence>
<protein>
    <recommendedName>
        <fullName evidence="4">ParB/Sulfiredoxin domain-containing protein</fullName>
    </recommendedName>
</protein>
<organism evidence="2 3">
    <name type="scientific">Gilvimarinus gilvus</name>
    <dbReference type="NCBI Taxonomy" id="3058038"/>
    <lineage>
        <taxon>Bacteria</taxon>
        <taxon>Pseudomonadati</taxon>
        <taxon>Pseudomonadota</taxon>
        <taxon>Gammaproteobacteria</taxon>
        <taxon>Cellvibrionales</taxon>
        <taxon>Cellvibrionaceae</taxon>
        <taxon>Gilvimarinus</taxon>
    </lineage>
</organism>
<feature type="region of interest" description="Disordered" evidence="1">
    <location>
        <begin position="273"/>
        <end position="341"/>
    </location>
</feature>
<feature type="compositionally biased region" description="Polar residues" evidence="1">
    <location>
        <begin position="280"/>
        <end position="321"/>
    </location>
</feature>
<name>A0ABU4RZX2_9GAMM</name>
<reference evidence="2 3" key="1">
    <citation type="submission" date="2023-11" db="EMBL/GenBank/DDBJ databases">
        <title>Gilvimarinus fulvus sp. nov., isolated from the surface of Kelp.</title>
        <authorList>
            <person name="Sun Y.Y."/>
            <person name="Gong Y."/>
            <person name="Du Z.J."/>
        </authorList>
    </citation>
    <scope>NUCLEOTIDE SEQUENCE [LARGE SCALE GENOMIC DNA]</scope>
    <source>
        <strain evidence="2 3">SDUM040013</strain>
    </source>
</reference>
<evidence type="ECO:0000313" key="2">
    <source>
        <dbReference type="EMBL" id="MDX6850454.1"/>
    </source>
</evidence>
<sequence>MPEIITINVLDIYLDPENPRHDPIQDQDKIIEQLLKSDKVRELARDIAANGLNPLELLGVIKDKDNNYIAVEGNRRLCSLKLLNDPESAPAGASKYFKQLSEASTLVPTDITCIQLENRDAADIWIERRHEGEQGGVGIRQWNSTQKTRHNTRRMKKDSNALALSIIEYAFKLGLITRPDGEKKILTTASRYLGNPYFRKTIGVVSGRSDSSVVINVTYDDFDRVIERFLKDILDDTTDVNSRTNKASWEGYARRLINEGDAPVSRAEKIKLSDRKSFDKSSVPSIADNQSPTRNGDISSSIEQADQEADISTSGENQNYADNGKPRQWGSQTQDPDKRKYILPYDFNPTISDKILRRVFREMKNIETEHYALAVSLITRAFLEKVYKSFYESKIDRNVPSKTNDVLTKIIPYIEGVLHQLNGREKQALGALRRVNSNPNNVLSPKTLGAFAHAGHYPTKMELHTQWDNISEIVAYMIREL</sequence>
<evidence type="ECO:0008006" key="4">
    <source>
        <dbReference type="Google" id="ProtNLM"/>
    </source>
</evidence>
<accession>A0ABU4RZX2</accession>
<evidence type="ECO:0000256" key="1">
    <source>
        <dbReference type="SAM" id="MobiDB-lite"/>
    </source>
</evidence>
<dbReference type="RefSeq" id="WP_302722203.1">
    <property type="nucleotide sequence ID" value="NZ_JAULRU010000514.1"/>
</dbReference>
<gene>
    <name evidence="2" type="ORF">SCD92_13870</name>
</gene>
<comment type="caution">
    <text evidence="2">The sequence shown here is derived from an EMBL/GenBank/DDBJ whole genome shotgun (WGS) entry which is preliminary data.</text>
</comment>
<dbReference type="Proteomes" id="UP001273505">
    <property type="component" value="Unassembled WGS sequence"/>
</dbReference>
<dbReference type="EMBL" id="JAXAFO010000025">
    <property type="protein sequence ID" value="MDX6850454.1"/>
    <property type="molecule type" value="Genomic_DNA"/>
</dbReference>